<dbReference type="InterPro" id="IPR041916">
    <property type="entry name" value="Anti_sigma_zinc_sf"/>
</dbReference>
<sequence>MDCSEIKHRLTAWIDYESPQEEAEKIESHLAECPSCRQEAMARRKVADGLDALPRFTPPARLSRKTMRAFHNEMERPGLLQWWRELSLSMQGAVCGAVVGGLLFGAVLGTSLLTLSAGTAANPYQAMYVSEGMMP</sequence>
<keyword evidence="1" id="KW-0812">Transmembrane</keyword>
<evidence type="ECO:0000259" key="2">
    <source>
        <dbReference type="Pfam" id="PF13490"/>
    </source>
</evidence>
<dbReference type="EMBL" id="FQZU01000028">
    <property type="protein sequence ID" value="SHK59184.1"/>
    <property type="molecule type" value="Genomic_DNA"/>
</dbReference>
<reference evidence="4" key="1">
    <citation type="submission" date="2016-11" db="EMBL/GenBank/DDBJ databases">
        <authorList>
            <person name="Varghese N."/>
            <person name="Submissions S."/>
        </authorList>
    </citation>
    <scope>NUCLEOTIDE SEQUENCE [LARGE SCALE GENOMIC DNA]</scope>
    <source>
        <strain evidence="4">DSM 16219</strain>
    </source>
</reference>
<accession>A0A1M6TQG0</accession>
<dbReference type="STRING" id="1121393.SAMN02745216_03720"/>
<keyword evidence="1" id="KW-0472">Membrane</keyword>
<dbReference type="RefSeq" id="WP_073477761.1">
    <property type="nucleotide sequence ID" value="NZ_FQZU01000028.1"/>
</dbReference>
<evidence type="ECO:0000313" key="4">
    <source>
        <dbReference type="Proteomes" id="UP000183994"/>
    </source>
</evidence>
<keyword evidence="3" id="KW-0479">Metal-binding</keyword>
<protein>
    <submittedName>
        <fullName evidence="3">Putative zinc-finger</fullName>
    </submittedName>
</protein>
<dbReference type="GO" id="GO:0008270">
    <property type="term" value="F:zinc ion binding"/>
    <property type="evidence" value="ECO:0007669"/>
    <property type="project" value="UniProtKB-KW"/>
</dbReference>
<dbReference type="Proteomes" id="UP000183994">
    <property type="component" value="Unassembled WGS sequence"/>
</dbReference>
<feature type="transmembrane region" description="Helical" evidence="1">
    <location>
        <begin position="93"/>
        <end position="115"/>
    </location>
</feature>
<dbReference type="AlphaFoldDB" id="A0A1M6TQG0"/>
<gene>
    <name evidence="3" type="ORF">SAMN02745216_03720</name>
</gene>
<dbReference type="Gene3D" id="1.10.10.1320">
    <property type="entry name" value="Anti-sigma factor, zinc-finger domain"/>
    <property type="match status" value="1"/>
</dbReference>
<organism evidence="3 4">
    <name type="scientific">Desulfatibacillum alkenivorans DSM 16219</name>
    <dbReference type="NCBI Taxonomy" id="1121393"/>
    <lineage>
        <taxon>Bacteria</taxon>
        <taxon>Pseudomonadati</taxon>
        <taxon>Thermodesulfobacteriota</taxon>
        <taxon>Desulfobacteria</taxon>
        <taxon>Desulfobacterales</taxon>
        <taxon>Desulfatibacillaceae</taxon>
        <taxon>Desulfatibacillum</taxon>
    </lineage>
</organism>
<dbReference type="Pfam" id="PF13490">
    <property type="entry name" value="zf-HC2"/>
    <property type="match status" value="1"/>
</dbReference>
<keyword evidence="3" id="KW-0863">Zinc-finger</keyword>
<name>A0A1M6TQG0_9BACT</name>
<evidence type="ECO:0000313" key="3">
    <source>
        <dbReference type="EMBL" id="SHK59184.1"/>
    </source>
</evidence>
<evidence type="ECO:0000256" key="1">
    <source>
        <dbReference type="SAM" id="Phobius"/>
    </source>
</evidence>
<keyword evidence="3" id="KW-0862">Zinc</keyword>
<proteinExistence type="predicted"/>
<dbReference type="InterPro" id="IPR027383">
    <property type="entry name" value="Znf_put"/>
</dbReference>
<feature type="domain" description="Putative zinc-finger" evidence="2">
    <location>
        <begin position="3"/>
        <end position="37"/>
    </location>
</feature>
<keyword evidence="1" id="KW-1133">Transmembrane helix</keyword>
<keyword evidence="4" id="KW-1185">Reference proteome</keyword>
<dbReference type="OrthoDB" id="5422042at2"/>